<evidence type="ECO:0000259" key="5">
    <source>
        <dbReference type="Pfam" id="PF03717"/>
    </source>
</evidence>
<dbReference type="Proteomes" id="UP001299546">
    <property type="component" value="Unassembled WGS sequence"/>
</dbReference>
<dbReference type="PANTHER" id="PTHR30627:SF1">
    <property type="entry name" value="PEPTIDOGLYCAN D,D-TRANSPEPTIDASE FTSI"/>
    <property type="match status" value="1"/>
</dbReference>
<accession>A0ABS8DEH9</accession>
<name>A0ABS8DEH9_9FIRM</name>
<dbReference type="Pfam" id="PF03717">
    <property type="entry name" value="PBP_dimer"/>
    <property type="match status" value="1"/>
</dbReference>
<dbReference type="EMBL" id="JAJCIS010000002">
    <property type="protein sequence ID" value="MCB7386820.1"/>
    <property type="molecule type" value="Genomic_DNA"/>
</dbReference>
<dbReference type="RefSeq" id="WP_066736250.1">
    <property type="nucleotide sequence ID" value="NZ_JAJCIQ010000002.1"/>
</dbReference>
<dbReference type="InterPro" id="IPR036138">
    <property type="entry name" value="PBP_dimer_sf"/>
</dbReference>
<evidence type="ECO:0000256" key="2">
    <source>
        <dbReference type="ARBA" id="ARBA00007171"/>
    </source>
</evidence>
<dbReference type="InterPro" id="IPR001460">
    <property type="entry name" value="PCN-bd_Tpept"/>
</dbReference>
<evidence type="ECO:0000259" key="4">
    <source>
        <dbReference type="Pfam" id="PF00905"/>
    </source>
</evidence>
<dbReference type="InterPro" id="IPR005311">
    <property type="entry name" value="PBP_dimer"/>
</dbReference>
<feature type="domain" description="Penicillin-binding protein transpeptidase" evidence="4">
    <location>
        <begin position="276"/>
        <end position="594"/>
    </location>
</feature>
<gene>
    <name evidence="6" type="ORF">LIZ65_05920</name>
</gene>
<dbReference type="Gene3D" id="3.40.710.10">
    <property type="entry name" value="DD-peptidase/beta-lactamase superfamily"/>
    <property type="match status" value="1"/>
</dbReference>
<comment type="caution">
    <text evidence="6">The sequence shown here is derived from an EMBL/GenBank/DDBJ whole genome shotgun (WGS) entry which is preliminary data.</text>
</comment>
<comment type="similarity">
    <text evidence="2">Belongs to the transpeptidase family.</text>
</comment>
<dbReference type="SUPFAM" id="SSF56519">
    <property type="entry name" value="Penicillin binding protein dimerisation domain"/>
    <property type="match status" value="1"/>
</dbReference>
<organism evidence="6 7">
    <name type="scientific">Bariatricus massiliensis</name>
    <dbReference type="NCBI Taxonomy" id="1745713"/>
    <lineage>
        <taxon>Bacteria</taxon>
        <taxon>Bacillati</taxon>
        <taxon>Bacillota</taxon>
        <taxon>Clostridia</taxon>
        <taxon>Lachnospirales</taxon>
        <taxon>Lachnospiraceae</taxon>
        <taxon>Bariatricus</taxon>
    </lineage>
</organism>
<evidence type="ECO:0000256" key="3">
    <source>
        <dbReference type="ARBA" id="ARBA00023136"/>
    </source>
</evidence>
<keyword evidence="7" id="KW-1185">Reference proteome</keyword>
<comment type="subcellular location">
    <subcellularLocation>
        <location evidence="1">Membrane</location>
    </subcellularLocation>
</comment>
<evidence type="ECO:0000256" key="1">
    <source>
        <dbReference type="ARBA" id="ARBA00004370"/>
    </source>
</evidence>
<keyword evidence="3" id="KW-0472">Membrane</keyword>
<dbReference type="Gene3D" id="3.90.1310.10">
    <property type="entry name" value="Penicillin-binding protein 2a (Domain 2)"/>
    <property type="match status" value="1"/>
</dbReference>
<dbReference type="PANTHER" id="PTHR30627">
    <property type="entry name" value="PEPTIDOGLYCAN D,D-TRANSPEPTIDASE"/>
    <property type="match status" value="1"/>
</dbReference>
<feature type="domain" description="Penicillin-binding protein dimerisation" evidence="5">
    <location>
        <begin position="68"/>
        <end position="226"/>
    </location>
</feature>
<evidence type="ECO:0000313" key="7">
    <source>
        <dbReference type="Proteomes" id="UP001299546"/>
    </source>
</evidence>
<proteinExistence type="inferred from homology"/>
<reference evidence="6 7" key="1">
    <citation type="submission" date="2021-10" db="EMBL/GenBank/DDBJ databases">
        <title>Collection of gut derived symbiotic bacterial strains cultured from healthy donors.</title>
        <authorList>
            <person name="Lin H."/>
            <person name="Littmann E."/>
            <person name="Kohout C."/>
            <person name="Pamer E.G."/>
        </authorList>
    </citation>
    <scope>NUCLEOTIDE SEQUENCE [LARGE SCALE GENOMIC DNA]</scope>
    <source>
        <strain evidence="6 7">DFI.1.165</strain>
    </source>
</reference>
<protein>
    <submittedName>
        <fullName evidence="6">Penicillin-binding protein 2</fullName>
    </submittedName>
</protein>
<evidence type="ECO:0000313" key="6">
    <source>
        <dbReference type="EMBL" id="MCB7386820.1"/>
    </source>
</evidence>
<dbReference type="SUPFAM" id="SSF56601">
    <property type="entry name" value="beta-lactamase/transpeptidase-like"/>
    <property type="match status" value="1"/>
</dbReference>
<dbReference type="InterPro" id="IPR050515">
    <property type="entry name" value="Beta-lactam/transpept"/>
</dbReference>
<dbReference type="Pfam" id="PF00905">
    <property type="entry name" value="Transpeptidase"/>
    <property type="match status" value="1"/>
</dbReference>
<dbReference type="InterPro" id="IPR012338">
    <property type="entry name" value="Beta-lactam/transpept-like"/>
</dbReference>
<sequence>MAGRRKRKVPALKQRFTKKMQKKLVMLFMAILLAFVFLIGRITYINASEGETYTKNVLDQQQYSSRTIPFKRGDIIDTNGTKLATSERVYNVILDAKVLLSDEKKAEKYTKATIEALQTYFQIEPSTVEGVLDEKPDSRYAVLKKGVDYDTAKAYEAAAKEDANVVGIWLEEDYVRTYPYSTLASDVLGFTSDGNVGTVGLEASYNALLNGTDGREYGYQNAESAVEQTVKEPVNGSSIVSTIDTNLQSIVEKHILAFNEEHKNGAEEGLGSKNTAVIMMRPNTGEILAMASYPNFDLNNPRDLSQYYTEEEINALSSEDKLNKLNELWRNFCVSDTFEPGSTIKPFTIATGLETGALKGDETYYCGGSLHVGDYDIKCIAYDEGGHGTQNLTQVMENSCNVALMQIGLGIGAEEFSKYQHIFGFGEFTGIDLPGDAATSALLYKVDNMGETDLATNSFGQNFNVTMTQLASGFCSLINGGNYYKPHIVKEIQDQNGNVIETKDPILQKKTISKKTSDTLKSYMYSVVQNGSGRYAQVEGYDIGGKTGTAEKLPRGENKNVVSFIGYAPQENPEIMIYVVVDEPNVPNQGRSSNLITQLSADIMAEAFPYLNITKTTPSE</sequence>